<evidence type="ECO:0000256" key="1">
    <source>
        <dbReference type="SAM" id="MobiDB-lite"/>
    </source>
</evidence>
<dbReference type="AlphaFoldDB" id="A0A5D3DZ15"/>
<evidence type="ECO:0000313" key="2">
    <source>
        <dbReference type="EMBL" id="TYK28852.1"/>
    </source>
</evidence>
<feature type="compositionally biased region" description="Basic and acidic residues" evidence="1">
    <location>
        <begin position="64"/>
        <end position="83"/>
    </location>
</feature>
<sequence>MFNQITKIIICTTRKWSIPNAEKDVGIENVWNKGFPDTVNNASGKQSFPTHHKGVDKNTSGKGTETERGKEKRSRDRRHDFRRPSTVVLPPFVAALSRRCPSPPSATLSKSNHGQTRLLDRSSLTIIVAGPSRFYNDSMSSLKEEDSQSIVWNCFGKHTFELGHSCRRPPRMRIIKCWNSNPSLPQRVVSHSLRMRYAIRCWVDDETTQKALVGDPSRRPAERRVQAVCRHLVRSPQKKRLNYKLNFMKLWNRLKYKIEITKH</sequence>
<dbReference type="EMBL" id="SSTD01002034">
    <property type="protein sequence ID" value="TYK28852.1"/>
    <property type="molecule type" value="Genomic_DNA"/>
</dbReference>
<feature type="region of interest" description="Disordered" evidence="1">
    <location>
        <begin position="41"/>
        <end position="83"/>
    </location>
</feature>
<accession>A0A5D3DZ15</accession>
<name>A0A5D3DZ15_CUCMM</name>
<evidence type="ECO:0000313" key="3">
    <source>
        <dbReference type="Proteomes" id="UP000321947"/>
    </source>
</evidence>
<comment type="caution">
    <text evidence="2">The sequence shown here is derived from an EMBL/GenBank/DDBJ whole genome shotgun (WGS) entry which is preliminary data.</text>
</comment>
<protein>
    <submittedName>
        <fullName evidence="2">NBS-LRR type resistance protein</fullName>
    </submittedName>
</protein>
<gene>
    <name evidence="2" type="ORF">E5676_scaffold303G00610</name>
</gene>
<proteinExistence type="predicted"/>
<organism evidence="2 3">
    <name type="scientific">Cucumis melo var. makuwa</name>
    <name type="common">Oriental melon</name>
    <dbReference type="NCBI Taxonomy" id="1194695"/>
    <lineage>
        <taxon>Eukaryota</taxon>
        <taxon>Viridiplantae</taxon>
        <taxon>Streptophyta</taxon>
        <taxon>Embryophyta</taxon>
        <taxon>Tracheophyta</taxon>
        <taxon>Spermatophyta</taxon>
        <taxon>Magnoliopsida</taxon>
        <taxon>eudicotyledons</taxon>
        <taxon>Gunneridae</taxon>
        <taxon>Pentapetalae</taxon>
        <taxon>rosids</taxon>
        <taxon>fabids</taxon>
        <taxon>Cucurbitales</taxon>
        <taxon>Cucurbitaceae</taxon>
        <taxon>Benincaseae</taxon>
        <taxon>Cucumis</taxon>
    </lineage>
</organism>
<dbReference type="Proteomes" id="UP000321947">
    <property type="component" value="Unassembled WGS sequence"/>
</dbReference>
<reference evidence="2 3" key="1">
    <citation type="submission" date="2019-08" db="EMBL/GenBank/DDBJ databases">
        <title>Draft genome sequences of two oriental melons (Cucumis melo L. var makuwa).</title>
        <authorList>
            <person name="Kwon S.-Y."/>
        </authorList>
    </citation>
    <scope>NUCLEOTIDE SEQUENCE [LARGE SCALE GENOMIC DNA]</scope>
    <source>
        <strain evidence="3">cv. Chang Bougi</strain>
        <tissue evidence="2">Leaf</tissue>
    </source>
</reference>